<keyword evidence="1" id="KW-0238">DNA-binding</keyword>
<dbReference type="GO" id="GO:0003677">
    <property type="term" value="F:DNA binding"/>
    <property type="evidence" value="ECO:0007669"/>
    <property type="project" value="UniProtKB-KW"/>
</dbReference>
<evidence type="ECO:0000256" key="1">
    <source>
        <dbReference type="ARBA" id="ARBA00023125"/>
    </source>
</evidence>
<dbReference type="EMBL" id="SRJD01000007">
    <property type="protein sequence ID" value="TGA98500.1"/>
    <property type="molecule type" value="Genomic_DNA"/>
</dbReference>
<evidence type="ECO:0000313" key="4">
    <source>
        <dbReference type="Proteomes" id="UP000298347"/>
    </source>
</evidence>
<dbReference type="InterPro" id="IPR010982">
    <property type="entry name" value="Lambda_DNA-bd_dom_sf"/>
</dbReference>
<proteinExistence type="predicted"/>
<reference evidence="3 4" key="1">
    <citation type="journal article" date="2015" name="Int. J. Syst. Evol. Microbiol.">
        <title>Sporolactobacillus shoreae sp. nov. and Sporolactobacillus spathodeae sp. nov., two spore-forming lactic acid bacteria isolated from tree barks in Thailand.</title>
        <authorList>
            <person name="Thamacharoensuk T."/>
            <person name="Kitahara M."/>
            <person name="Ohkuma M."/>
            <person name="Thongchul N."/>
            <person name="Tanasupawat S."/>
        </authorList>
    </citation>
    <scope>NUCLEOTIDE SEQUENCE [LARGE SCALE GENOMIC DNA]</scope>
    <source>
        <strain evidence="3 4">BK92</strain>
    </source>
</reference>
<gene>
    <name evidence="3" type="ORF">E4665_08245</name>
</gene>
<evidence type="ECO:0000313" key="3">
    <source>
        <dbReference type="EMBL" id="TGA98500.1"/>
    </source>
</evidence>
<dbReference type="InterPro" id="IPR001387">
    <property type="entry name" value="Cro/C1-type_HTH"/>
</dbReference>
<dbReference type="PROSITE" id="PS50943">
    <property type="entry name" value="HTH_CROC1"/>
    <property type="match status" value="1"/>
</dbReference>
<sequence length="127" mass="14779">MTTFPERLRELREDAQLKQEDMAKKLNITTSAYGYYEQGRNEPSLNALQTLSVLFDTSTDYLIGLTNVKNPPLLIKVTEELSLSNEEIQLMIELKKYSQFIADLEVDPETKVAKLYKLWKFIKDEIE</sequence>
<evidence type="ECO:0000259" key="2">
    <source>
        <dbReference type="PROSITE" id="PS50943"/>
    </source>
</evidence>
<dbReference type="RefSeq" id="WP_135348310.1">
    <property type="nucleotide sequence ID" value="NZ_SRJD01000007.1"/>
</dbReference>
<feature type="domain" description="HTH cro/C1-type" evidence="2">
    <location>
        <begin position="8"/>
        <end position="62"/>
    </location>
</feature>
<dbReference type="SMART" id="SM00530">
    <property type="entry name" value="HTH_XRE"/>
    <property type="match status" value="1"/>
</dbReference>
<dbReference type="Pfam" id="PF01381">
    <property type="entry name" value="HTH_3"/>
    <property type="match status" value="1"/>
</dbReference>
<organism evidence="3 4">
    <name type="scientific">Sporolactobacillus shoreae</name>
    <dbReference type="NCBI Taxonomy" id="1465501"/>
    <lineage>
        <taxon>Bacteria</taxon>
        <taxon>Bacillati</taxon>
        <taxon>Bacillota</taxon>
        <taxon>Bacilli</taxon>
        <taxon>Bacillales</taxon>
        <taxon>Sporolactobacillaceae</taxon>
        <taxon>Sporolactobacillus</taxon>
    </lineage>
</organism>
<comment type="caution">
    <text evidence="3">The sequence shown here is derived from an EMBL/GenBank/DDBJ whole genome shotgun (WGS) entry which is preliminary data.</text>
</comment>
<keyword evidence="4" id="KW-1185">Reference proteome</keyword>
<protein>
    <submittedName>
        <fullName evidence="3">XRE family transcriptional regulator</fullName>
    </submittedName>
</protein>
<dbReference type="Proteomes" id="UP000298347">
    <property type="component" value="Unassembled WGS sequence"/>
</dbReference>
<dbReference type="AlphaFoldDB" id="A0A4Z0GNL3"/>
<dbReference type="OrthoDB" id="72638at2"/>
<name>A0A4Z0GNL3_9BACL</name>
<accession>A0A4Z0GNL3</accession>
<dbReference type="Gene3D" id="1.10.260.40">
    <property type="entry name" value="lambda repressor-like DNA-binding domains"/>
    <property type="match status" value="1"/>
</dbReference>
<dbReference type="SUPFAM" id="SSF47413">
    <property type="entry name" value="lambda repressor-like DNA-binding domains"/>
    <property type="match status" value="1"/>
</dbReference>
<dbReference type="PANTHER" id="PTHR46558">
    <property type="entry name" value="TRACRIPTIONAL REGULATORY PROTEIN-RELATED-RELATED"/>
    <property type="match status" value="1"/>
</dbReference>
<dbReference type="PANTHER" id="PTHR46558:SF14">
    <property type="entry name" value="HTH-TYPE TRANSCRIPTIONAL REGULATOR ANSR"/>
    <property type="match status" value="1"/>
</dbReference>
<dbReference type="CDD" id="cd00093">
    <property type="entry name" value="HTH_XRE"/>
    <property type="match status" value="1"/>
</dbReference>